<dbReference type="Proteomes" id="UP001516023">
    <property type="component" value="Unassembled WGS sequence"/>
</dbReference>
<keyword evidence="3" id="KW-1185">Reference proteome</keyword>
<gene>
    <name evidence="2" type="ORF">HJC23_008278</name>
</gene>
<sequence>MSSTDMETTSAAAAQCHYQAGRYHDALLEFDRCERLEPSRQHADQAEPLLAQVAEKPTLANKTSAGSPPMTIASEYNELIALPPLARRADMAMCRFRCVICDPSKLTARGDGNDVSSETHQSHNAPECANESRSSSVKEAWKDAIQTNANYRRALTGAASSLVDSCFQEMEHLHRIKDQQDVPAAIKLPSQSAEDLSRNRKHEQESIQRAMKSTAVAILMAGIASCHLFLHDDITPTLDEQRSNNKAWNILFHSSIAAADLLRARKEFIQFCSSGEKIETRQYVGGSTLESSLQILNENLDDERSAVALHSFRLAVKVTALACGKLVLPKVALQSGEEEEEVEHRPSKRQKRQIVSRHRNEMVPNGTLITKDDAWNTIYRHGDLALHSRERMVDALSFHLAAIHCSARKKEKKSISDSSVPKMINELFQKREVCLDEAIQWESKLNAFVGDAAVLSGPSEGSCGYVWKIFSCLRGLDIVGDRHKSMSSKYITEWKTKSTLNAIDRLTLSTSRFACDLMGCVHVQNEKFSRAIQMFRLSLERGERLRKELPIDRGDSPHIYRDNDTDVELSYELVEYRIISNMASCFVAMGDANTPLELLLHLWSTLNKSNGSSGTELRPRALFLSCGSNELGKATNAESIINDTARIKLLWMLFHISSLASDWATCLSAAEELTEYEKTSENPISRLYIDSAHAFALLQCRREKQSHDIALKLIQRLKTYDTHHLILGLVSTLTELHIADGTVMSGNAANATCNYSPAQCTRRAMTSLRDLISSSIVKADSGSMFELRAIVLNNNGVASLVEGDAYTALSCFREASELIAYAQTSMSSHLSWLLIPTHFNLALLYLRDGRIDESAKAWLSIRGHLDTWESAKRGDNNELSSLRDNHLMAMNRHGLIMAKRNVTGGSFDVSWDHKSVMEWVPPVLENQEWQEDSVCIYGVDSAQVSTLDFVLLTYALSMAEKKASSLFRRNAGHVDRSALRKLFHATPHERRDYLAPLRRSPRVPTLSSPLLILRWISPNSKEYILLRSESLLYPRIDSVDASGLHSILSPIEIHPEEIYNSLTFISHSMVPLSRLYCQLS</sequence>
<proteinExistence type="predicted"/>
<dbReference type="InterPro" id="IPR011990">
    <property type="entry name" value="TPR-like_helical_dom_sf"/>
</dbReference>
<comment type="caution">
    <text evidence="2">The sequence shown here is derived from an EMBL/GenBank/DDBJ whole genome shotgun (WGS) entry which is preliminary data.</text>
</comment>
<evidence type="ECO:0000313" key="3">
    <source>
        <dbReference type="Proteomes" id="UP001516023"/>
    </source>
</evidence>
<organism evidence="2 3">
    <name type="scientific">Cyclotella cryptica</name>
    <dbReference type="NCBI Taxonomy" id="29204"/>
    <lineage>
        <taxon>Eukaryota</taxon>
        <taxon>Sar</taxon>
        <taxon>Stramenopiles</taxon>
        <taxon>Ochrophyta</taxon>
        <taxon>Bacillariophyta</taxon>
        <taxon>Coscinodiscophyceae</taxon>
        <taxon>Thalassiosirophycidae</taxon>
        <taxon>Stephanodiscales</taxon>
        <taxon>Stephanodiscaceae</taxon>
        <taxon>Cyclotella</taxon>
    </lineage>
</organism>
<name>A0ABD3PBC7_9STRA</name>
<feature type="region of interest" description="Disordered" evidence="1">
    <location>
        <begin position="109"/>
        <end position="134"/>
    </location>
</feature>
<protein>
    <submittedName>
        <fullName evidence="2">Uncharacterized protein</fullName>
    </submittedName>
</protein>
<feature type="compositionally biased region" description="Polar residues" evidence="1">
    <location>
        <begin position="114"/>
        <end position="124"/>
    </location>
</feature>
<dbReference type="SUPFAM" id="SSF48452">
    <property type="entry name" value="TPR-like"/>
    <property type="match status" value="1"/>
</dbReference>
<dbReference type="EMBL" id="JABMIG020000214">
    <property type="protein sequence ID" value="KAL3785468.1"/>
    <property type="molecule type" value="Genomic_DNA"/>
</dbReference>
<evidence type="ECO:0000256" key="1">
    <source>
        <dbReference type="SAM" id="MobiDB-lite"/>
    </source>
</evidence>
<feature type="compositionally biased region" description="Basic residues" evidence="1">
    <location>
        <begin position="346"/>
        <end position="356"/>
    </location>
</feature>
<evidence type="ECO:0000313" key="2">
    <source>
        <dbReference type="EMBL" id="KAL3785468.1"/>
    </source>
</evidence>
<accession>A0ABD3PBC7</accession>
<reference evidence="2 3" key="1">
    <citation type="journal article" date="2020" name="G3 (Bethesda)">
        <title>Improved Reference Genome for Cyclotella cryptica CCMP332, a Model for Cell Wall Morphogenesis, Salinity Adaptation, and Lipid Production in Diatoms (Bacillariophyta).</title>
        <authorList>
            <person name="Roberts W.R."/>
            <person name="Downey K.M."/>
            <person name="Ruck E.C."/>
            <person name="Traller J.C."/>
            <person name="Alverson A.J."/>
        </authorList>
    </citation>
    <scope>NUCLEOTIDE SEQUENCE [LARGE SCALE GENOMIC DNA]</scope>
    <source>
        <strain evidence="2 3">CCMP332</strain>
    </source>
</reference>
<dbReference type="AlphaFoldDB" id="A0ABD3PBC7"/>
<feature type="region of interest" description="Disordered" evidence="1">
    <location>
        <begin position="337"/>
        <end position="356"/>
    </location>
</feature>